<dbReference type="Pfam" id="PF07179">
    <property type="entry name" value="SseB"/>
    <property type="match status" value="1"/>
</dbReference>
<evidence type="ECO:0000313" key="3">
    <source>
        <dbReference type="Proteomes" id="UP000825258"/>
    </source>
</evidence>
<dbReference type="Proteomes" id="UP000825258">
    <property type="component" value="Chromosome"/>
</dbReference>
<evidence type="ECO:0000313" key="2">
    <source>
        <dbReference type="EMBL" id="BCY28927.1"/>
    </source>
</evidence>
<feature type="domain" description="SseB protein N-terminal" evidence="1">
    <location>
        <begin position="20"/>
        <end position="141"/>
    </location>
</feature>
<dbReference type="EMBL" id="AP024749">
    <property type="protein sequence ID" value="BCY28927.1"/>
    <property type="molecule type" value="Genomic_DNA"/>
</dbReference>
<dbReference type="RefSeq" id="WP_221258032.1">
    <property type="nucleotide sequence ID" value="NZ_AP024749.1"/>
</dbReference>
<sequence>MNTSNPELEFQPNNTNLLSAIKIFQKDKNQETFMAVFNELQGNNAFLLIPTTEPIVGKDRNEEGWSTIEKGTQMSFTSVFEVDGQKILGAFTSQQTLMNWANETKPFASLPARDILDIAMQNGIEKIVIDSNQDTMFVLGRSLNK</sequence>
<dbReference type="InterPro" id="IPR009839">
    <property type="entry name" value="SseB_N"/>
</dbReference>
<keyword evidence="3" id="KW-1185">Reference proteome</keyword>
<gene>
    <name evidence="2" type="ORF">KK2020170_17950</name>
</gene>
<name>A0ABN6HX87_9FLAO</name>
<reference evidence="2 3" key="1">
    <citation type="submission" date="2021-06" db="EMBL/GenBank/DDBJ databases">
        <title>Whole genome sequences of Flavobacterium sp. KK2020170 and assembly.</title>
        <authorList>
            <person name="Kitahara K."/>
            <person name="Miyoshi S."/>
            <person name="Uesaka K."/>
        </authorList>
    </citation>
    <scope>NUCLEOTIDE SEQUENCE [LARGE SCALE GENOMIC DNA]</scope>
    <source>
        <strain evidence="2 3">KK2020170</strain>
    </source>
</reference>
<proteinExistence type="predicted"/>
<organism evidence="2 3">
    <name type="scientific">Flavobacterium okayamense</name>
    <dbReference type="NCBI Taxonomy" id="2830782"/>
    <lineage>
        <taxon>Bacteria</taxon>
        <taxon>Pseudomonadati</taxon>
        <taxon>Bacteroidota</taxon>
        <taxon>Flavobacteriia</taxon>
        <taxon>Flavobacteriales</taxon>
        <taxon>Flavobacteriaceae</taxon>
        <taxon>Flavobacterium</taxon>
    </lineage>
</organism>
<accession>A0ABN6HX87</accession>
<evidence type="ECO:0000259" key="1">
    <source>
        <dbReference type="Pfam" id="PF07179"/>
    </source>
</evidence>
<protein>
    <recommendedName>
        <fullName evidence="1">SseB protein N-terminal domain-containing protein</fullName>
    </recommendedName>
</protein>